<evidence type="ECO:0000256" key="2">
    <source>
        <dbReference type="ARBA" id="ARBA00022525"/>
    </source>
</evidence>
<feature type="region of interest" description="Disordered" evidence="12">
    <location>
        <begin position="36"/>
        <end position="56"/>
    </location>
</feature>
<dbReference type="KEGG" id="maua:101835192"/>
<dbReference type="InterPro" id="IPR001073">
    <property type="entry name" value="C1q_dom"/>
</dbReference>
<sequence>MALSRSPVGALLLLTCSSLVATMGLGIPEAAAPVGNQARPRLPDSPPEPTTVQAHSVDPRDAWMLFVRQSDKGVNSRRRSRTKARRLKLGLPGPPGPPGPQGPPGPFIPSEVLLQEFQLLLKGAVRQRESAEPKHCTSDFTTPASDSASGVLVAQDGDNDQDPGPVLALLAAILAQGPRAPRVEAAFHCRLRRDTQVERRALHELGVYYLPDVEGVFRRGPGLNLTSGQYTAPVAGFYALAATLHVALTEQPRRGPPRPRDRLRLLICIQSLCQHNASLETVMGLENSSELFTISVNGVLYLQTGHYTSVFLDNASGSSLMVRSGSHFSAILLGL</sequence>
<keyword evidence="7" id="KW-0379">Hydroxylation</keyword>
<evidence type="ECO:0000259" key="14">
    <source>
        <dbReference type="PROSITE" id="PS50871"/>
    </source>
</evidence>
<evidence type="ECO:0000256" key="13">
    <source>
        <dbReference type="SAM" id="SignalP"/>
    </source>
</evidence>
<evidence type="ECO:0000256" key="10">
    <source>
        <dbReference type="ARBA" id="ARBA00081312"/>
    </source>
</evidence>
<keyword evidence="4 13" id="KW-0732">Signal</keyword>
<dbReference type="eggNOG" id="ENOG502RNS4">
    <property type="taxonomic scope" value="Eukaryota"/>
</dbReference>
<keyword evidence="15" id="KW-1185">Reference proteome</keyword>
<dbReference type="GO" id="GO:0046628">
    <property type="term" value="P:positive regulation of insulin receptor signaling pathway"/>
    <property type="evidence" value="ECO:0007669"/>
    <property type="project" value="TreeGrafter"/>
</dbReference>
<evidence type="ECO:0000256" key="8">
    <source>
        <dbReference type="ARBA" id="ARBA00038198"/>
    </source>
</evidence>
<evidence type="ECO:0000256" key="1">
    <source>
        <dbReference type="ARBA" id="ARBA00004613"/>
    </source>
</evidence>
<feature type="region of interest" description="Disordered" evidence="12">
    <location>
        <begin position="68"/>
        <end position="105"/>
    </location>
</feature>
<evidence type="ECO:0000256" key="3">
    <source>
        <dbReference type="ARBA" id="ARBA00022702"/>
    </source>
</evidence>
<feature type="compositionally biased region" description="Basic residues" evidence="12">
    <location>
        <begin position="75"/>
        <end position="88"/>
    </location>
</feature>
<organism evidence="15 16">
    <name type="scientific">Mesocricetus auratus</name>
    <name type="common">Golden hamster</name>
    <dbReference type="NCBI Taxonomy" id="10036"/>
    <lineage>
        <taxon>Eukaryota</taxon>
        <taxon>Metazoa</taxon>
        <taxon>Chordata</taxon>
        <taxon>Craniata</taxon>
        <taxon>Vertebrata</taxon>
        <taxon>Euteleostomi</taxon>
        <taxon>Mammalia</taxon>
        <taxon>Eutheria</taxon>
        <taxon>Euarchontoglires</taxon>
        <taxon>Glires</taxon>
        <taxon>Rodentia</taxon>
        <taxon>Myomorpha</taxon>
        <taxon>Muroidea</taxon>
        <taxon>Cricetidae</taxon>
        <taxon>Cricetinae</taxon>
        <taxon>Mesocricetus</taxon>
    </lineage>
</organism>
<feature type="domain" description="C1q" evidence="14">
    <location>
        <begin position="180"/>
        <end position="335"/>
    </location>
</feature>
<evidence type="ECO:0000256" key="12">
    <source>
        <dbReference type="SAM" id="MobiDB-lite"/>
    </source>
</evidence>
<evidence type="ECO:0000256" key="11">
    <source>
        <dbReference type="ARBA" id="ARBA00082823"/>
    </source>
</evidence>
<dbReference type="OrthoDB" id="6360045at2759"/>
<keyword evidence="3" id="KW-0372">Hormone</keyword>
<dbReference type="Proteomes" id="UP000886700">
    <property type="component" value="Unplaced"/>
</dbReference>
<protein>
    <recommendedName>
        <fullName evidence="9">Erythroferrone</fullName>
    </recommendedName>
    <alternativeName>
        <fullName evidence="11">Complement C1q tumor necrosis factor-related protein 15</fullName>
    </alternativeName>
    <alternativeName>
        <fullName evidence="10">Myonectin</fullName>
    </alternativeName>
</protein>
<evidence type="ECO:0000256" key="4">
    <source>
        <dbReference type="ARBA" id="ARBA00022729"/>
    </source>
</evidence>
<dbReference type="InterPro" id="IPR052136">
    <property type="entry name" value="Adipolin/Erythroferrone-rel"/>
</dbReference>
<dbReference type="GO" id="GO:0045721">
    <property type="term" value="P:negative regulation of gluconeogenesis"/>
    <property type="evidence" value="ECO:0007669"/>
    <property type="project" value="TreeGrafter"/>
</dbReference>
<dbReference type="AlphaFoldDB" id="A0A1U7QMQ4"/>
<gene>
    <name evidence="16" type="primary">Erfe</name>
</gene>
<dbReference type="InterPro" id="IPR008983">
    <property type="entry name" value="Tumour_necrosis_fac-like_dom"/>
</dbReference>
<keyword evidence="6" id="KW-0325">Glycoprotein</keyword>
<keyword evidence="2" id="KW-0964">Secreted</keyword>
<dbReference type="RefSeq" id="XP_005082260.1">
    <property type="nucleotide sequence ID" value="XM_005082203.3"/>
</dbReference>
<dbReference type="GO" id="GO:0005615">
    <property type="term" value="C:extracellular space"/>
    <property type="evidence" value="ECO:0007669"/>
    <property type="project" value="TreeGrafter"/>
</dbReference>
<evidence type="ECO:0000256" key="9">
    <source>
        <dbReference type="ARBA" id="ARBA00070142"/>
    </source>
</evidence>
<feature type="compositionally biased region" description="Pro residues" evidence="12">
    <location>
        <begin position="92"/>
        <end position="105"/>
    </location>
</feature>
<dbReference type="PROSITE" id="PS50871">
    <property type="entry name" value="C1Q"/>
    <property type="match status" value="1"/>
</dbReference>
<evidence type="ECO:0000256" key="7">
    <source>
        <dbReference type="ARBA" id="ARBA00023278"/>
    </source>
</evidence>
<dbReference type="FunFam" id="2.60.120.40:FF:000024">
    <property type="entry name" value="erythroferrone isoform X2"/>
    <property type="match status" value="1"/>
</dbReference>
<accession>A0A1U7QMQ4</accession>
<feature type="chain" id="PRO_5010540942" description="Erythroferrone" evidence="13">
    <location>
        <begin position="23"/>
        <end position="335"/>
    </location>
</feature>
<dbReference type="Gene3D" id="2.60.120.40">
    <property type="match status" value="1"/>
</dbReference>
<dbReference type="PANTHER" id="PTHR24019:SF11">
    <property type="entry name" value="ERYTHROFERRONE"/>
    <property type="match status" value="1"/>
</dbReference>
<feature type="signal peptide" evidence="13">
    <location>
        <begin position="1"/>
        <end position="22"/>
    </location>
</feature>
<comment type="subcellular location">
    <subcellularLocation>
        <location evidence="1">Secreted</location>
    </subcellularLocation>
</comment>
<evidence type="ECO:0000256" key="6">
    <source>
        <dbReference type="ARBA" id="ARBA00023180"/>
    </source>
</evidence>
<keyword evidence="5" id="KW-1015">Disulfide bond</keyword>
<proteinExistence type="inferred from homology"/>
<dbReference type="GO" id="GO:0005179">
    <property type="term" value="F:hormone activity"/>
    <property type="evidence" value="ECO:0007669"/>
    <property type="project" value="UniProtKB-KW"/>
</dbReference>
<reference evidence="16" key="1">
    <citation type="submission" date="2025-08" db="UniProtKB">
        <authorList>
            <consortium name="RefSeq"/>
        </authorList>
    </citation>
    <scope>IDENTIFICATION</scope>
    <source>
        <tissue evidence="16">Liver</tissue>
    </source>
</reference>
<dbReference type="GO" id="GO:0046326">
    <property type="term" value="P:positive regulation of D-glucose import"/>
    <property type="evidence" value="ECO:0007669"/>
    <property type="project" value="TreeGrafter"/>
</dbReference>
<evidence type="ECO:0000313" key="15">
    <source>
        <dbReference type="Proteomes" id="UP000886700"/>
    </source>
</evidence>
<dbReference type="GeneID" id="101835192"/>
<name>A0A1U7QMQ4_MESAU</name>
<dbReference type="PANTHER" id="PTHR24019">
    <property type="entry name" value="ADIPOLIN"/>
    <property type="match status" value="1"/>
</dbReference>
<dbReference type="CTD" id="151176"/>
<evidence type="ECO:0000256" key="5">
    <source>
        <dbReference type="ARBA" id="ARBA00023157"/>
    </source>
</evidence>
<dbReference type="SUPFAM" id="SSF49842">
    <property type="entry name" value="TNF-like"/>
    <property type="match status" value="1"/>
</dbReference>
<comment type="similarity">
    <text evidence="8">Belongs to the adipolin/erythroferrone family.</text>
</comment>
<evidence type="ECO:0000313" key="16">
    <source>
        <dbReference type="RefSeq" id="XP_005082260.1"/>
    </source>
</evidence>